<keyword evidence="22" id="KW-1185">Reference proteome</keyword>
<evidence type="ECO:0000256" key="8">
    <source>
        <dbReference type="ARBA" id="ARBA00022801"/>
    </source>
</evidence>
<dbReference type="InterPro" id="IPR044752">
    <property type="entry name" value="PIN-like_EXO1"/>
</dbReference>
<evidence type="ECO:0000313" key="22">
    <source>
        <dbReference type="Proteomes" id="UP000006352"/>
    </source>
</evidence>
<evidence type="ECO:0000256" key="17">
    <source>
        <dbReference type="ARBA" id="ARBA00057694"/>
    </source>
</evidence>
<dbReference type="PRINTS" id="PR00853">
    <property type="entry name" value="XPGRADSUPER"/>
</dbReference>
<evidence type="ECO:0000256" key="14">
    <source>
        <dbReference type="ARBA" id="ARBA00023204"/>
    </source>
</evidence>
<dbReference type="GO" id="GO:0004527">
    <property type="term" value="F:exonuclease activity"/>
    <property type="evidence" value="ECO:0007669"/>
    <property type="project" value="UniProtKB-KW"/>
</dbReference>
<evidence type="ECO:0000256" key="3">
    <source>
        <dbReference type="ARBA" id="ARBA00022553"/>
    </source>
</evidence>
<dbReference type="InterPro" id="IPR006085">
    <property type="entry name" value="XPG_DNA_repair_N"/>
</dbReference>
<dbReference type="GO" id="GO:0002376">
    <property type="term" value="P:immune system process"/>
    <property type="evidence" value="ECO:0007669"/>
    <property type="project" value="UniProtKB-KW"/>
</dbReference>
<evidence type="ECO:0000313" key="21">
    <source>
        <dbReference type="EMBL" id="CCL98226.1"/>
    </source>
</evidence>
<evidence type="ECO:0000256" key="4">
    <source>
        <dbReference type="ARBA" id="ARBA00022722"/>
    </source>
</evidence>
<keyword evidence="13" id="KW-0238">DNA-binding</keyword>
<keyword evidence="10" id="KW-0460">Magnesium</keyword>
<keyword evidence="7" id="KW-0227">DNA damage</keyword>
<sequence length="743" mass="81510">MHRVRLLQHYRIKPYIVFDGGPLPAKQGTESDRKKRRDENLARANALAAQGKHGQAREYYVKCIDVTPQMAYQLIKALRAESVPYVVAPYEADAQLAYLERIGIVDGIITEDSDLLVFGCKKVLFKLDPTSATIICVSRADFASVTSGSSGGISLLGWSDVQFRSMAILSGCDYLPSIQGIGLKTAHSLLRKYKTVENVIRALNLEGKKKVPSNYLQAFRKAEKVFLYQRVYDPTQEMLVYLSDPPAGELWDEETEAYVGTNLEASLAKQVAEGDACPISLLPMEDINPTFVPRVLKPIPKNMPILSRSEKDIVPEKPTIGILSFFTPKSKIAPAPQSGLRAVPVAGKHTAAAGRASGKRTLTEVMDQDMAAKRKRREETHREVRSIGLTSSKFFCAASSSPPRDSQGSRMHSSATPPDFTPTEANKENIPSVVEDDILMPEPDSVSQEDGYVSPSPSMARCNTPELCSPLVYKSARWTDQDEEDDFGADVLSSPPARRPLPSLFTRVASGESSMTDMAVGKRLVRTTLSQPGHDREVIEEGNDLGPDLRDTFGEWDWDEVTSDIECLDASGQSACSGRSSPGPVTPDDSGEYGAAAIRKDQTVDAESEDGVDVMDSQAMAALNRKVANGWWERWARGDATTPAGRWKQTPLKRRETTMTADGRQRPVLQRPHSAQPASKGKSSQQQEVRSAGRRSLVFTEDVKKPSKGGQVRDTSCVRPGTTGSLHARGDVAETKNKFAEYR</sequence>
<feature type="region of interest" description="Disordered" evidence="19">
    <location>
        <begin position="571"/>
        <end position="615"/>
    </location>
</feature>
<dbReference type="Gene3D" id="3.40.50.1010">
    <property type="entry name" value="5'-nuclease"/>
    <property type="match status" value="1"/>
</dbReference>
<dbReference type="GO" id="GO:0006281">
    <property type="term" value="P:DNA repair"/>
    <property type="evidence" value="ECO:0007669"/>
    <property type="project" value="UniProtKB-KW"/>
</dbReference>
<dbReference type="PROSITE" id="PS00842">
    <property type="entry name" value="XPG_2"/>
    <property type="match status" value="1"/>
</dbReference>
<evidence type="ECO:0000256" key="1">
    <source>
        <dbReference type="ARBA" id="ARBA00001946"/>
    </source>
</evidence>
<keyword evidence="4" id="KW-0540">Nuclease</keyword>
<dbReference type="STRING" id="599839.J7SBY2"/>
<feature type="region of interest" description="Disordered" evidence="19">
    <location>
        <begin position="395"/>
        <end position="426"/>
    </location>
</feature>
<evidence type="ECO:0000256" key="12">
    <source>
        <dbReference type="ARBA" id="ARBA00022990"/>
    </source>
</evidence>
<feature type="compositionally biased region" description="Polar residues" evidence="19">
    <location>
        <begin position="571"/>
        <end position="580"/>
    </location>
</feature>
<evidence type="ECO:0000256" key="7">
    <source>
        <dbReference type="ARBA" id="ARBA00022763"/>
    </source>
</evidence>
<dbReference type="GO" id="GO:0003677">
    <property type="term" value="F:DNA binding"/>
    <property type="evidence" value="ECO:0007669"/>
    <property type="project" value="UniProtKB-KW"/>
</dbReference>
<dbReference type="SMART" id="SM00279">
    <property type="entry name" value="HhH2"/>
    <property type="match status" value="1"/>
</dbReference>
<feature type="region of interest" description="Disordered" evidence="19">
    <location>
        <begin position="632"/>
        <end position="743"/>
    </location>
</feature>
<keyword evidence="3" id="KW-0597">Phosphoprotein</keyword>
<evidence type="ECO:0000256" key="10">
    <source>
        <dbReference type="ARBA" id="ARBA00022842"/>
    </source>
</evidence>
<dbReference type="InterPro" id="IPR036279">
    <property type="entry name" value="5-3_exonuclease_C_sf"/>
</dbReference>
<keyword evidence="16" id="KW-0469">Meiosis</keyword>
<dbReference type="Proteomes" id="UP000006352">
    <property type="component" value="Unassembled WGS sequence"/>
</dbReference>
<dbReference type="InterPro" id="IPR019974">
    <property type="entry name" value="XPG_CS"/>
</dbReference>
<keyword evidence="14" id="KW-0234">DNA repair</keyword>
<dbReference type="InParanoid" id="J7SBY2"/>
<evidence type="ECO:0000256" key="13">
    <source>
        <dbReference type="ARBA" id="ARBA00023125"/>
    </source>
</evidence>
<dbReference type="GO" id="GO:0017108">
    <property type="term" value="F:5'-flap endonuclease activity"/>
    <property type="evidence" value="ECO:0007669"/>
    <property type="project" value="TreeGrafter"/>
</dbReference>
<dbReference type="PANTHER" id="PTHR11081">
    <property type="entry name" value="FLAP ENDONUCLEASE FAMILY MEMBER"/>
    <property type="match status" value="1"/>
</dbReference>
<dbReference type="PANTHER" id="PTHR11081:SF65">
    <property type="entry name" value="DNA DAMAGE-INDUCIBLE PROTEIN DIN7-RELATED"/>
    <property type="match status" value="1"/>
</dbReference>
<reference evidence="21 22" key="1">
    <citation type="journal article" date="2012" name="Appl. Environ. Microbiol.">
        <title>Short-read sequencing for genomic analysis of the brown rot fungus Fibroporia radiculosa.</title>
        <authorList>
            <person name="Tang J.D."/>
            <person name="Perkins A.D."/>
            <person name="Sonstegard T.S."/>
            <person name="Schroeder S.G."/>
            <person name="Burgess S.C."/>
            <person name="Diehl S.V."/>
        </authorList>
    </citation>
    <scope>NUCLEOTIDE SEQUENCE [LARGE SCALE GENOMIC DNA]</scope>
    <source>
        <strain evidence="21 22">TFFH 294</strain>
    </source>
</reference>
<dbReference type="OrthoDB" id="26491at2759"/>
<dbReference type="InterPro" id="IPR029060">
    <property type="entry name" value="PIN-like_dom_sf"/>
</dbReference>
<feature type="compositionally biased region" description="Acidic residues" evidence="19">
    <location>
        <begin position="604"/>
        <end position="613"/>
    </location>
</feature>
<gene>
    <name evidence="21" type="ORF">FIBRA_00220</name>
</gene>
<dbReference type="InterPro" id="IPR006086">
    <property type="entry name" value="XPG-I_dom"/>
</dbReference>
<dbReference type="InterPro" id="IPR006084">
    <property type="entry name" value="XPG/Rad2"/>
</dbReference>
<keyword evidence="9" id="KW-0269">Exonuclease</keyword>
<name>J7SBY2_9APHY</name>
<dbReference type="GO" id="GO:0046872">
    <property type="term" value="F:metal ion binding"/>
    <property type="evidence" value="ECO:0007669"/>
    <property type="project" value="UniProtKB-KW"/>
</dbReference>
<dbReference type="SUPFAM" id="SSF47807">
    <property type="entry name" value="5' to 3' exonuclease, C-terminal subdomain"/>
    <property type="match status" value="1"/>
</dbReference>
<feature type="domain" description="XPG-I" evidence="20">
    <location>
        <begin position="79"/>
        <end position="151"/>
    </location>
</feature>
<dbReference type="FunFam" id="3.40.50.1010:FF:000111">
    <property type="entry name" value="Exonuclease 1"/>
    <property type="match status" value="1"/>
</dbReference>
<dbReference type="GO" id="GO:0005634">
    <property type="term" value="C:nucleus"/>
    <property type="evidence" value="ECO:0007669"/>
    <property type="project" value="UniProtKB-SubCell"/>
</dbReference>
<keyword evidence="6" id="KW-0255">Endonuclease</keyword>
<feature type="compositionally biased region" description="Basic and acidic residues" evidence="19">
    <location>
        <begin position="728"/>
        <end position="743"/>
    </location>
</feature>
<dbReference type="AlphaFoldDB" id="J7SBY2"/>
<dbReference type="Gene3D" id="1.10.150.20">
    <property type="entry name" value="5' to 3' exonuclease, C-terminal subdomain"/>
    <property type="match status" value="1"/>
</dbReference>
<keyword evidence="11" id="KW-0391">Immunity</keyword>
<dbReference type="PROSITE" id="PS00841">
    <property type="entry name" value="XPG_1"/>
    <property type="match status" value="1"/>
</dbReference>
<dbReference type="FunFam" id="1.10.150.20:FF:000011">
    <property type="entry name" value="exonuclease 1"/>
    <property type="match status" value="1"/>
</dbReference>
<evidence type="ECO:0000256" key="16">
    <source>
        <dbReference type="ARBA" id="ARBA00023254"/>
    </source>
</evidence>
<evidence type="ECO:0000256" key="9">
    <source>
        <dbReference type="ARBA" id="ARBA00022839"/>
    </source>
</evidence>
<dbReference type="EMBL" id="HE796872">
    <property type="protein sequence ID" value="CCL98226.1"/>
    <property type="molecule type" value="Genomic_DNA"/>
</dbReference>
<keyword evidence="8" id="KW-0378">Hydrolase</keyword>
<keyword evidence="15" id="KW-0539">Nucleus</keyword>
<dbReference type="SUPFAM" id="SSF88723">
    <property type="entry name" value="PIN domain-like"/>
    <property type="match status" value="1"/>
</dbReference>
<proteinExistence type="predicted"/>
<evidence type="ECO:0000256" key="15">
    <source>
        <dbReference type="ARBA" id="ARBA00023242"/>
    </source>
</evidence>
<dbReference type="HOGENOM" id="CLU_338926_0_0_1"/>
<dbReference type="GO" id="GO:0051321">
    <property type="term" value="P:meiotic cell cycle"/>
    <property type="evidence" value="ECO:0007669"/>
    <property type="project" value="UniProtKB-KW"/>
</dbReference>
<dbReference type="Pfam" id="PF00752">
    <property type="entry name" value="XPG_N"/>
    <property type="match status" value="1"/>
</dbReference>
<keyword evidence="12" id="KW-0007">Acetylation</keyword>
<feature type="compositionally biased region" description="Polar residues" evidence="19">
    <location>
        <begin position="395"/>
        <end position="416"/>
    </location>
</feature>
<dbReference type="CDD" id="cd09901">
    <property type="entry name" value="H3TH_FEN1-like"/>
    <property type="match status" value="1"/>
</dbReference>
<dbReference type="SMART" id="SM00484">
    <property type="entry name" value="XPGI"/>
    <property type="match status" value="1"/>
</dbReference>
<keyword evidence="5" id="KW-0479">Metal-binding</keyword>
<protein>
    <recommendedName>
        <fullName evidence="20">XPG-I domain-containing protein</fullName>
    </recommendedName>
</protein>
<evidence type="ECO:0000256" key="5">
    <source>
        <dbReference type="ARBA" id="ARBA00022723"/>
    </source>
</evidence>
<dbReference type="InterPro" id="IPR008918">
    <property type="entry name" value="HhH2"/>
</dbReference>
<evidence type="ECO:0000256" key="18">
    <source>
        <dbReference type="ARBA" id="ARBA00064664"/>
    </source>
</evidence>
<dbReference type="Pfam" id="PF00867">
    <property type="entry name" value="XPG_I"/>
    <property type="match status" value="1"/>
</dbReference>
<dbReference type="CDD" id="cd09857">
    <property type="entry name" value="PIN_EXO1"/>
    <property type="match status" value="1"/>
</dbReference>
<organism evidence="21 22">
    <name type="scientific">Fibroporia radiculosa</name>
    <dbReference type="NCBI Taxonomy" id="599839"/>
    <lineage>
        <taxon>Eukaryota</taxon>
        <taxon>Fungi</taxon>
        <taxon>Dikarya</taxon>
        <taxon>Basidiomycota</taxon>
        <taxon>Agaricomycotina</taxon>
        <taxon>Agaricomycetes</taxon>
        <taxon>Polyporales</taxon>
        <taxon>Fibroporiaceae</taxon>
        <taxon>Fibroporia</taxon>
    </lineage>
</organism>
<dbReference type="RefSeq" id="XP_012177509.1">
    <property type="nucleotide sequence ID" value="XM_012322119.1"/>
</dbReference>
<comment type="subcellular location">
    <subcellularLocation>
        <location evidence="2">Nucleus</location>
    </subcellularLocation>
</comment>
<evidence type="ECO:0000256" key="11">
    <source>
        <dbReference type="ARBA" id="ARBA00022859"/>
    </source>
</evidence>
<comment type="cofactor">
    <cofactor evidence="1">
        <name>Mg(2+)</name>
        <dbReference type="ChEBI" id="CHEBI:18420"/>
    </cofactor>
</comment>
<comment type="function">
    <text evidence="17">5'-&gt;3' double-stranded DNA exonuclease which may also possess a cryptic 3'-&gt;5' double-stranded DNA exonuclease activity. Functions in DNA mismatch repair (MMR) to excise mismatch-containing DNA tracts directed by strand breaks located either 5' or 3' to the mismatch. Also exhibits endonuclease activity against 5'-overhanging flap structures similar to those generated by displacement synthesis when DNA polymerase encounters the 5'-end of a downstream Okazaki fragment. Required for somatic hypermutation (SHM) and class switch recombination (CSR) of immunoglobulin genes. Essential for male and female meiosis.</text>
</comment>
<dbReference type="GeneID" id="24093137"/>
<evidence type="ECO:0000256" key="2">
    <source>
        <dbReference type="ARBA" id="ARBA00004123"/>
    </source>
</evidence>
<comment type="subunit">
    <text evidence="18">Interacts with the MLH1-PMS2 heterodimer via MLH1. Interacts with MSH3. Interacts with the MSH2-MSH6 heterodimer via MSH2, and this interaction may increase the processivity of the 5'-&gt;3' exonuclease activity. Interacts with PCNA, and this interaction may both stimulate the cryptic 3'-&gt;5' exonuclease activity and suppress the 5'-&gt;3' exonuclease activity. Interacts with WRN, and this interaction stimulates both the 5'-&gt;3' exonuclease activity and cleavage of 5'-overhanging flap structures. Interacts with RECQL/RECQ1, and this interaction stimulates cleavage of 5'-overhanging flap structures. Interacts with DNA helicase ZGRF1; the interaction is increased following DNA damage induction.</text>
</comment>
<evidence type="ECO:0000256" key="6">
    <source>
        <dbReference type="ARBA" id="ARBA00022759"/>
    </source>
</evidence>
<evidence type="ECO:0000256" key="19">
    <source>
        <dbReference type="SAM" id="MobiDB-lite"/>
    </source>
</evidence>
<evidence type="ECO:0000259" key="20">
    <source>
        <dbReference type="SMART" id="SM00484"/>
    </source>
</evidence>
<accession>J7SBY2</accession>